<evidence type="ECO:0000313" key="2">
    <source>
        <dbReference type="Proteomes" id="UP001596233"/>
    </source>
</evidence>
<name>A0ABW1VB85_9BACL</name>
<proteinExistence type="predicted"/>
<reference evidence="2" key="1">
    <citation type="journal article" date="2019" name="Int. J. Syst. Evol. Microbiol.">
        <title>The Global Catalogue of Microorganisms (GCM) 10K type strain sequencing project: providing services to taxonomists for standard genome sequencing and annotation.</title>
        <authorList>
            <consortium name="The Broad Institute Genomics Platform"/>
            <consortium name="The Broad Institute Genome Sequencing Center for Infectious Disease"/>
            <person name="Wu L."/>
            <person name="Ma J."/>
        </authorList>
    </citation>
    <scope>NUCLEOTIDE SEQUENCE [LARGE SCALE GENOMIC DNA]</scope>
    <source>
        <strain evidence="2">PCU 280</strain>
    </source>
</reference>
<comment type="caution">
    <text evidence="1">The sequence shown here is derived from an EMBL/GenBank/DDBJ whole genome shotgun (WGS) entry which is preliminary data.</text>
</comment>
<organism evidence="1 2">
    <name type="scientific">Paenibacillus septentrionalis</name>
    <dbReference type="NCBI Taxonomy" id="429342"/>
    <lineage>
        <taxon>Bacteria</taxon>
        <taxon>Bacillati</taxon>
        <taxon>Bacillota</taxon>
        <taxon>Bacilli</taxon>
        <taxon>Bacillales</taxon>
        <taxon>Paenibacillaceae</taxon>
        <taxon>Paenibacillus</taxon>
    </lineage>
</organism>
<sequence>MFDHNVILSSYQALHDLYNKQLELAEQPRYDEQIDDLYTLEESKRELQLTIQEQRMITSDYEMLSSLIKDELMQIIESIHRQNERLQAIIEAWHSEDSRSMKKVNVQRKTLHSYGGLNSHEVISYYIDSKK</sequence>
<gene>
    <name evidence="1" type="ORF">ACFP56_19890</name>
</gene>
<dbReference type="Gene3D" id="1.20.58.380">
    <property type="entry name" value="Flagellar protein flit"/>
    <property type="match status" value="1"/>
</dbReference>
<evidence type="ECO:0008006" key="3">
    <source>
        <dbReference type="Google" id="ProtNLM"/>
    </source>
</evidence>
<dbReference type="EMBL" id="JBHSTE010000008">
    <property type="protein sequence ID" value="MFC6334898.1"/>
    <property type="molecule type" value="Genomic_DNA"/>
</dbReference>
<evidence type="ECO:0000313" key="1">
    <source>
        <dbReference type="EMBL" id="MFC6334898.1"/>
    </source>
</evidence>
<accession>A0ABW1VB85</accession>
<keyword evidence="2" id="KW-1185">Reference proteome</keyword>
<protein>
    <recommendedName>
        <fullName evidence="3">Flagellar protein FliT</fullName>
    </recommendedName>
</protein>
<dbReference type="RefSeq" id="WP_379237905.1">
    <property type="nucleotide sequence ID" value="NZ_JBHSTE010000008.1"/>
</dbReference>
<dbReference type="Proteomes" id="UP001596233">
    <property type="component" value="Unassembled WGS sequence"/>
</dbReference>